<comment type="caution">
    <text evidence="10">The sequence shown here is derived from an EMBL/GenBank/DDBJ whole genome shotgun (WGS) entry which is preliminary data.</text>
</comment>
<evidence type="ECO:0000259" key="9">
    <source>
        <dbReference type="PROSITE" id="PS00498"/>
    </source>
</evidence>
<comment type="cofactor">
    <cofactor evidence="1">
        <name>Cu(2+)</name>
        <dbReference type="ChEBI" id="CHEBI:29036"/>
    </cofactor>
</comment>
<comment type="similarity">
    <text evidence="2">Belongs to the tyrosinase family.</text>
</comment>
<dbReference type="InterPro" id="IPR022740">
    <property type="entry name" value="Polyphenol_oxidase_C"/>
</dbReference>
<accession>A0AA88U8N2</accession>
<dbReference type="InterPro" id="IPR022739">
    <property type="entry name" value="Polyphenol_oxidase_cen"/>
</dbReference>
<evidence type="ECO:0000256" key="8">
    <source>
        <dbReference type="SAM" id="MobiDB-lite"/>
    </source>
</evidence>
<evidence type="ECO:0000313" key="10">
    <source>
        <dbReference type="EMBL" id="KAK2965957.1"/>
    </source>
</evidence>
<dbReference type="PRINTS" id="PR00092">
    <property type="entry name" value="TYROSINASE"/>
</dbReference>
<feature type="domain" description="Tyrosinase copper-binding" evidence="9">
    <location>
        <begin position="79"/>
        <end position="90"/>
    </location>
</feature>
<dbReference type="GO" id="GO:0046872">
    <property type="term" value="F:metal ion binding"/>
    <property type="evidence" value="ECO:0007669"/>
    <property type="project" value="UniProtKB-KW"/>
</dbReference>
<evidence type="ECO:0000313" key="11">
    <source>
        <dbReference type="Proteomes" id="UP001187471"/>
    </source>
</evidence>
<dbReference type="PANTHER" id="PTHR11474">
    <property type="entry name" value="TYROSINASE FAMILY MEMBER"/>
    <property type="match status" value="1"/>
</dbReference>
<dbReference type="Pfam" id="PF00264">
    <property type="entry name" value="Tyrosinase"/>
    <property type="match status" value="1"/>
</dbReference>
<dbReference type="Proteomes" id="UP001187471">
    <property type="component" value="Unassembled WGS sequence"/>
</dbReference>
<feature type="compositionally biased region" description="Polar residues" evidence="8">
    <location>
        <begin position="265"/>
        <end position="277"/>
    </location>
</feature>
<keyword evidence="3" id="KW-0479">Metal-binding</keyword>
<dbReference type="Gene3D" id="1.10.1280.10">
    <property type="entry name" value="Di-copper center containing domain from catechol oxidase"/>
    <property type="match status" value="1"/>
</dbReference>
<dbReference type="GO" id="GO:0004097">
    <property type="term" value="F:catechol oxidase activity"/>
    <property type="evidence" value="ECO:0007669"/>
    <property type="project" value="InterPro"/>
</dbReference>
<dbReference type="InterPro" id="IPR050316">
    <property type="entry name" value="Tyrosinase/Hemocyanin"/>
</dbReference>
<reference evidence="10" key="1">
    <citation type="submission" date="2022-12" db="EMBL/GenBank/DDBJ databases">
        <title>Draft genome assemblies for two species of Escallonia (Escalloniales).</title>
        <authorList>
            <person name="Chanderbali A."/>
            <person name="Dervinis C."/>
            <person name="Anghel I."/>
            <person name="Soltis D."/>
            <person name="Soltis P."/>
            <person name="Zapata F."/>
        </authorList>
    </citation>
    <scope>NUCLEOTIDE SEQUENCE</scope>
    <source>
        <strain evidence="10">UCBG92.1500</strain>
        <tissue evidence="10">Leaf</tissue>
    </source>
</reference>
<dbReference type="InterPro" id="IPR008922">
    <property type="entry name" value="Di-copper_centre_dom_sf"/>
</dbReference>
<dbReference type="Pfam" id="PF12143">
    <property type="entry name" value="PPO1_KFDV"/>
    <property type="match status" value="1"/>
</dbReference>
<keyword evidence="7" id="KW-1015">Disulfide bond</keyword>
<evidence type="ECO:0000256" key="2">
    <source>
        <dbReference type="ARBA" id="ARBA00009928"/>
    </source>
</evidence>
<dbReference type="AlphaFoldDB" id="A0AA88U8N2"/>
<protein>
    <recommendedName>
        <fullName evidence="9">Tyrosinase copper-binding domain-containing protein</fullName>
    </recommendedName>
</protein>
<name>A0AA88U8N2_9ASTE</name>
<dbReference type="InterPro" id="IPR002227">
    <property type="entry name" value="Tyrosinase_Cu-bd"/>
</dbReference>
<dbReference type="PROSITE" id="PS00498">
    <property type="entry name" value="TYROSINASE_2"/>
    <property type="match status" value="1"/>
</dbReference>
<feature type="compositionally biased region" description="Basic residues" evidence="8">
    <location>
        <begin position="255"/>
        <end position="264"/>
    </location>
</feature>
<evidence type="ECO:0000256" key="3">
    <source>
        <dbReference type="ARBA" id="ARBA00022723"/>
    </source>
</evidence>
<evidence type="ECO:0000256" key="4">
    <source>
        <dbReference type="ARBA" id="ARBA00022784"/>
    </source>
</evidence>
<dbReference type="PANTHER" id="PTHR11474:SF76">
    <property type="entry name" value="SHKT DOMAIN-CONTAINING PROTEIN"/>
    <property type="match status" value="1"/>
</dbReference>
<keyword evidence="4" id="KW-0883">Thioether bond</keyword>
<keyword evidence="6" id="KW-0186">Copper</keyword>
<dbReference type="EMBL" id="JAVXUO010003168">
    <property type="protein sequence ID" value="KAK2965957.1"/>
    <property type="molecule type" value="Genomic_DNA"/>
</dbReference>
<feature type="compositionally biased region" description="Basic and acidic residues" evidence="8">
    <location>
        <begin position="294"/>
        <end position="303"/>
    </location>
</feature>
<evidence type="ECO:0000256" key="5">
    <source>
        <dbReference type="ARBA" id="ARBA00023002"/>
    </source>
</evidence>
<keyword evidence="11" id="KW-1185">Reference proteome</keyword>
<evidence type="ECO:0000256" key="6">
    <source>
        <dbReference type="ARBA" id="ARBA00023008"/>
    </source>
</evidence>
<feature type="region of interest" description="Disordered" evidence="8">
    <location>
        <begin position="255"/>
        <end position="303"/>
    </location>
</feature>
<gene>
    <name evidence="10" type="ORF">RJ640_006827</name>
</gene>
<evidence type="ECO:0000256" key="1">
    <source>
        <dbReference type="ARBA" id="ARBA00001973"/>
    </source>
</evidence>
<evidence type="ECO:0000256" key="7">
    <source>
        <dbReference type="ARBA" id="ARBA00023157"/>
    </source>
</evidence>
<dbReference type="SUPFAM" id="SSF48056">
    <property type="entry name" value="Di-copper centre-containing domain"/>
    <property type="match status" value="1"/>
</dbReference>
<keyword evidence="5" id="KW-0560">Oxidoreductase</keyword>
<sequence length="303" mass="34350">MEYVSFSVLTSREVLHGEPMNRKSLQSFVVPSVGLSWDDPGSNAGSFENVPHAPVHRWTGDPTQTNGEDMGIFYSAARDPIFYCHHANVDRAWTIWKTLGGKRKDYNDPDWLNASFAFYDENAQLVHVKVADCGDQTRLGYAYQAVDIPWLKSKPVPGKKKSKVATTFARANNATVVFPITLNKIVQVVIKRPKKSRSKRQKEEEEEVLCLEGIMLDRAKYIKFDVYINDEDSKGSAPDKTELVGSFVNLPHQHSHKSMFKRSQKFTTDGQPCSPKTSRYGMFLGRNASHGIQSRRDPRDHQQ</sequence>
<proteinExistence type="inferred from homology"/>
<organism evidence="10 11">
    <name type="scientific">Escallonia rubra</name>
    <dbReference type="NCBI Taxonomy" id="112253"/>
    <lineage>
        <taxon>Eukaryota</taxon>
        <taxon>Viridiplantae</taxon>
        <taxon>Streptophyta</taxon>
        <taxon>Embryophyta</taxon>
        <taxon>Tracheophyta</taxon>
        <taxon>Spermatophyta</taxon>
        <taxon>Magnoliopsida</taxon>
        <taxon>eudicotyledons</taxon>
        <taxon>Gunneridae</taxon>
        <taxon>Pentapetalae</taxon>
        <taxon>asterids</taxon>
        <taxon>campanulids</taxon>
        <taxon>Escalloniales</taxon>
        <taxon>Escalloniaceae</taxon>
        <taxon>Escallonia</taxon>
    </lineage>
</organism>
<dbReference type="Pfam" id="PF12142">
    <property type="entry name" value="PPO1_DWL"/>
    <property type="match status" value="1"/>
</dbReference>